<dbReference type="Pfam" id="PF07714">
    <property type="entry name" value="PK_Tyr_Ser-Thr"/>
    <property type="match status" value="1"/>
</dbReference>
<dbReference type="InterPro" id="IPR059179">
    <property type="entry name" value="MLKL-like_MCAfunc"/>
</dbReference>
<dbReference type="SMART" id="SM00220">
    <property type="entry name" value="S_TKc"/>
    <property type="match status" value="1"/>
</dbReference>
<organism evidence="7 8">
    <name type="scientific">Marasmius tenuissimus</name>
    <dbReference type="NCBI Taxonomy" id="585030"/>
    <lineage>
        <taxon>Eukaryota</taxon>
        <taxon>Fungi</taxon>
        <taxon>Dikarya</taxon>
        <taxon>Basidiomycota</taxon>
        <taxon>Agaricomycotina</taxon>
        <taxon>Agaricomycetes</taxon>
        <taxon>Agaricomycetidae</taxon>
        <taxon>Agaricales</taxon>
        <taxon>Marasmiineae</taxon>
        <taxon>Marasmiaceae</taxon>
        <taxon>Marasmius</taxon>
    </lineage>
</organism>
<dbReference type="PANTHER" id="PTHR44329">
    <property type="entry name" value="SERINE/THREONINE-PROTEIN KINASE TNNI3K-RELATED"/>
    <property type="match status" value="1"/>
</dbReference>
<proteinExistence type="predicted"/>
<keyword evidence="4" id="KW-0067">ATP-binding</keyword>
<keyword evidence="2" id="KW-0547">Nucleotide-binding</keyword>
<feature type="region of interest" description="Disordered" evidence="5">
    <location>
        <begin position="203"/>
        <end position="254"/>
    </location>
</feature>
<gene>
    <name evidence="7" type="ORF">AAF712_003406</name>
</gene>
<sequence length="576" mass="63983">MAVLNTLKEAMEISAVESWLGKISKLAMEIMDAAQFDRQVADTRTESSGQSAQDQGQADQPNIFIFTSVIIFRTLLHTPTPNEEAFRKLIHETCLLASSLSTRCKALKTKNDPAKLSPTLTAHLKALQITFQEIKVFAQRRADRAIWKLYLSAQSDLDSIQGFRGRLREALDVLARTQSSIASLDIKRADSQIRRQDGLRTDPDAALVTDPHLTPIRTRGPGLPTPTSSLGNSSKLQSLRTTDTDTSDPLRIETPDGLRRKLSTISGLNALLALEKGPVHQQEILSARPDPNRSEYLKKCATCLEALVNKHHTLPASLFVNDVVREGMQPCNGGGFSVRVYLSVLKALFEGHTKDVWKGSHGTQAVCLKALRVHAQGRQRKRDRLVKILDISAGMAHLHECEIVHGDIKGANVLVNEAGRALLADFGLAITVAESTTRAKPSTSEMKGSIRWMAPELFRSSNGIRATMGGGKDRTYKFSRDVYAFAMHRPRAYELVEQVITGKPPFAELTDPTVMYEVMVNNARPSRPSPGNYWCPDNVWTLVERCWAQRPQDRPTASEVHEFLSKLVNLRDSRDH</sequence>
<dbReference type="Gene3D" id="1.10.510.10">
    <property type="entry name" value="Transferase(Phosphotransferase) domain 1"/>
    <property type="match status" value="1"/>
</dbReference>
<evidence type="ECO:0000313" key="8">
    <source>
        <dbReference type="Proteomes" id="UP001437256"/>
    </source>
</evidence>
<dbReference type="InterPro" id="IPR008271">
    <property type="entry name" value="Ser/Thr_kinase_AS"/>
</dbReference>
<keyword evidence="3" id="KW-0418">Kinase</keyword>
<dbReference type="InterPro" id="IPR000719">
    <property type="entry name" value="Prot_kinase_dom"/>
</dbReference>
<dbReference type="SUPFAM" id="SSF56112">
    <property type="entry name" value="Protein kinase-like (PK-like)"/>
    <property type="match status" value="1"/>
</dbReference>
<dbReference type="PANTHER" id="PTHR44329:SF288">
    <property type="entry name" value="MITOGEN-ACTIVATED PROTEIN KINASE KINASE KINASE 20"/>
    <property type="match status" value="1"/>
</dbReference>
<feature type="compositionally biased region" description="Polar residues" evidence="5">
    <location>
        <begin position="225"/>
        <end position="241"/>
    </location>
</feature>
<dbReference type="EMBL" id="JBBXMP010000012">
    <property type="protein sequence ID" value="KAL0069383.1"/>
    <property type="molecule type" value="Genomic_DNA"/>
</dbReference>
<dbReference type="InterPro" id="IPR001245">
    <property type="entry name" value="Ser-Thr/Tyr_kinase_cat_dom"/>
</dbReference>
<dbReference type="Proteomes" id="UP001437256">
    <property type="component" value="Unassembled WGS sequence"/>
</dbReference>
<keyword evidence="1" id="KW-0808">Transferase</keyword>
<protein>
    <recommendedName>
        <fullName evidence="6">Protein kinase domain-containing protein</fullName>
    </recommendedName>
</protein>
<dbReference type="PROSITE" id="PS50011">
    <property type="entry name" value="PROTEIN_KINASE_DOM"/>
    <property type="match status" value="1"/>
</dbReference>
<evidence type="ECO:0000256" key="2">
    <source>
        <dbReference type="ARBA" id="ARBA00022741"/>
    </source>
</evidence>
<name>A0ABR3A716_9AGAR</name>
<evidence type="ECO:0000256" key="4">
    <source>
        <dbReference type="ARBA" id="ARBA00022840"/>
    </source>
</evidence>
<evidence type="ECO:0000256" key="1">
    <source>
        <dbReference type="ARBA" id="ARBA00022679"/>
    </source>
</evidence>
<evidence type="ECO:0000259" key="6">
    <source>
        <dbReference type="PROSITE" id="PS50011"/>
    </source>
</evidence>
<comment type="caution">
    <text evidence="7">The sequence shown here is derived from an EMBL/GenBank/DDBJ whole genome shotgun (WGS) entry which is preliminary data.</text>
</comment>
<evidence type="ECO:0000256" key="5">
    <source>
        <dbReference type="SAM" id="MobiDB-lite"/>
    </source>
</evidence>
<dbReference type="CDD" id="cd21037">
    <property type="entry name" value="MLKL_NTD"/>
    <property type="match status" value="1"/>
</dbReference>
<reference evidence="7 8" key="1">
    <citation type="submission" date="2024-05" db="EMBL/GenBank/DDBJ databases">
        <title>A draft genome resource for the thread blight pathogen Marasmius tenuissimus strain MS-2.</title>
        <authorList>
            <person name="Yulfo-Soto G.E."/>
            <person name="Baruah I.K."/>
            <person name="Amoako-Attah I."/>
            <person name="Bukari Y."/>
            <person name="Meinhardt L.W."/>
            <person name="Bailey B.A."/>
            <person name="Cohen S.P."/>
        </authorList>
    </citation>
    <scope>NUCLEOTIDE SEQUENCE [LARGE SCALE GENOMIC DNA]</scope>
    <source>
        <strain evidence="7 8">MS-2</strain>
    </source>
</reference>
<accession>A0ABR3A716</accession>
<dbReference type="PROSITE" id="PS00108">
    <property type="entry name" value="PROTEIN_KINASE_ST"/>
    <property type="match status" value="1"/>
</dbReference>
<keyword evidence="8" id="KW-1185">Reference proteome</keyword>
<evidence type="ECO:0000256" key="3">
    <source>
        <dbReference type="ARBA" id="ARBA00022777"/>
    </source>
</evidence>
<dbReference type="InterPro" id="IPR051681">
    <property type="entry name" value="Ser/Thr_Kinases-Pseudokinases"/>
</dbReference>
<evidence type="ECO:0000313" key="7">
    <source>
        <dbReference type="EMBL" id="KAL0069383.1"/>
    </source>
</evidence>
<dbReference type="InterPro" id="IPR011009">
    <property type="entry name" value="Kinase-like_dom_sf"/>
</dbReference>
<feature type="domain" description="Protein kinase" evidence="6">
    <location>
        <begin position="224"/>
        <end position="564"/>
    </location>
</feature>